<accession>G6EG10</accession>
<protein>
    <submittedName>
        <fullName evidence="4">Transcriptional regulator</fullName>
    </submittedName>
</protein>
<dbReference type="GO" id="GO:0016989">
    <property type="term" value="F:sigma factor antagonist activity"/>
    <property type="evidence" value="ECO:0007669"/>
    <property type="project" value="TreeGrafter"/>
</dbReference>
<dbReference type="RefSeq" id="WP_007014189.1">
    <property type="nucleotide sequence ID" value="NZ_AGFM01000054.1"/>
</dbReference>
<dbReference type="InterPro" id="IPR006860">
    <property type="entry name" value="FecR"/>
</dbReference>
<reference evidence="4 5" key="1">
    <citation type="journal article" date="2012" name="J. Bacteriol.">
        <title>Genome sequence of benzo(a)pyrene-degrading bacterium Novosphingobium pentaromativorans US6-1.</title>
        <authorList>
            <person name="Luo Y.R."/>
            <person name="Kang S.G."/>
            <person name="Kim S.J."/>
            <person name="Kim M.R."/>
            <person name="Li N."/>
            <person name="Lee J.H."/>
            <person name="Kwon K.K."/>
        </authorList>
    </citation>
    <scope>NUCLEOTIDE SEQUENCE [LARGE SCALE GENOMIC DNA]</scope>
    <source>
        <strain evidence="4 5">US6-1</strain>
    </source>
</reference>
<feature type="region of interest" description="Disordered" evidence="1">
    <location>
        <begin position="1"/>
        <end position="37"/>
    </location>
</feature>
<evidence type="ECO:0000259" key="3">
    <source>
        <dbReference type="Pfam" id="PF04773"/>
    </source>
</evidence>
<dbReference type="EMBL" id="AGFM01000054">
    <property type="protein sequence ID" value="EHJ59699.1"/>
    <property type="molecule type" value="Genomic_DNA"/>
</dbReference>
<dbReference type="PATRIC" id="fig|1088721.3.peg.3238"/>
<evidence type="ECO:0000256" key="1">
    <source>
        <dbReference type="SAM" id="MobiDB-lite"/>
    </source>
</evidence>
<dbReference type="InterPro" id="IPR012373">
    <property type="entry name" value="Ferrdict_sens_TM"/>
</dbReference>
<dbReference type="PIRSF" id="PIRSF018266">
    <property type="entry name" value="FecR"/>
    <property type="match status" value="1"/>
</dbReference>
<evidence type="ECO:0000256" key="2">
    <source>
        <dbReference type="SAM" id="Phobius"/>
    </source>
</evidence>
<name>G6EG10_9SPHN</name>
<feature type="transmembrane region" description="Helical" evidence="2">
    <location>
        <begin position="94"/>
        <end position="115"/>
    </location>
</feature>
<proteinExistence type="predicted"/>
<keyword evidence="2" id="KW-1133">Transmembrane helix</keyword>
<dbReference type="AlphaFoldDB" id="G6EG10"/>
<dbReference type="Proteomes" id="UP000004030">
    <property type="component" value="Unassembled WGS sequence"/>
</dbReference>
<comment type="caution">
    <text evidence="4">The sequence shown here is derived from an EMBL/GenBank/DDBJ whole genome shotgun (WGS) entry which is preliminary data.</text>
</comment>
<dbReference type="Gene3D" id="2.60.120.1440">
    <property type="match status" value="1"/>
</dbReference>
<dbReference type="Pfam" id="PF04773">
    <property type="entry name" value="FecR"/>
    <property type="match status" value="1"/>
</dbReference>
<keyword evidence="5" id="KW-1185">Reference proteome</keyword>
<sequence>MTDPHSRSGGMSDEELAAFLRNPSGEDRAMTEESASLQEAESLWRSLDAVKDDPRIMAMRSAARARLAANDSADEDVEQADDDASTQNVPRRALATWFAIAACLLLVVGLGSYIWTDRPGVTASQAAQMLANGRAAPRAFRLADGSTVTLDANSRVEVALSADERQLTLQQGRAFFDVSHDANRPFVVTSGMNSVTALGTRFTVSQRNGDPLVMLAQGRVRVSDKIHETELEPGEQLSLDSSRGFAVSKTDTASASQWITGSISFDAQPVSQVLARLNPYLPQPLVLENTADAQVKVSGTFQLGNIKDVSVGLEAMGIAVSQGQAPLADQQ</sequence>
<keyword evidence="2" id="KW-0812">Transmembrane</keyword>
<feature type="domain" description="FecR protein" evidence="3">
    <location>
        <begin position="138"/>
        <end position="221"/>
    </location>
</feature>
<dbReference type="eggNOG" id="COG3712">
    <property type="taxonomic scope" value="Bacteria"/>
</dbReference>
<dbReference type="PANTHER" id="PTHR30273">
    <property type="entry name" value="PERIPLASMIC SIGNAL SENSOR AND SIGMA FACTOR ACTIVATOR FECR-RELATED"/>
    <property type="match status" value="1"/>
</dbReference>
<evidence type="ECO:0000313" key="5">
    <source>
        <dbReference type="Proteomes" id="UP000004030"/>
    </source>
</evidence>
<gene>
    <name evidence="4" type="ORF">NSU_3281</name>
</gene>
<organism evidence="4 5">
    <name type="scientific">Novosphingobium pentaromativorans US6-1</name>
    <dbReference type="NCBI Taxonomy" id="1088721"/>
    <lineage>
        <taxon>Bacteria</taxon>
        <taxon>Pseudomonadati</taxon>
        <taxon>Pseudomonadota</taxon>
        <taxon>Alphaproteobacteria</taxon>
        <taxon>Sphingomonadales</taxon>
        <taxon>Sphingomonadaceae</taxon>
        <taxon>Novosphingobium</taxon>
    </lineage>
</organism>
<keyword evidence="2" id="KW-0472">Membrane</keyword>
<dbReference type="KEGG" id="npn:JI59_22565"/>
<dbReference type="PANTHER" id="PTHR30273:SF2">
    <property type="entry name" value="PROTEIN FECR"/>
    <property type="match status" value="1"/>
</dbReference>
<evidence type="ECO:0000313" key="4">
    <source>
        <dbReference type="EMBL" id="EHJ59699.1"/>
    </source>
</evidence>